<keyword evidence="2" id="KW-0732">Signal</keyword>
<feature type="region of interest" description="Disordered" evidence="1">
    <location>
        <begin position="23"/>
        <end position="48"/>
    </location>
</feature>
<evidence type="ECO:0000256" key="2">
    <source>
        <dbReference type="SAM" id="SignalP"/>
    </source>
</evidence>
<evidence type="ECO:0000313" key="4">
    <source>
        <dbReference type="Proteomes" id="UP000199109"/>
    </source>
</evidence>
<feature type="chain" id="PRO_5011534713" description="Lipoprotein" evidence="2">
    <location>
        <begin position="25"/>
        <end position="442"/>
    </location>
</feature>
<dbReference type="EMBL" id="FNAO01000024">
    <property type="protein sequence ID" value="SDF23248.1"/>
    <property type="molecule type" value="Genomic_DNA"/>
</dbReference>
<accession>A0A1G7JEB3</accession>
<dbReference type="AlphaFoldDB" id="A0A1G7JEB3"/>
<dbReference type="RefSeq" id="WP_091874406.1">
    <property type="nucleotide sequence ID" value="NZ_FNAO01000024.1"/>
</dbReference>
<sequence>MKFTKSTVLIFFTFLILNCSKSEAPNPEPKAEEKPDPDTNPEEPIEPKNEVYFSYYSDPNDTYSQWNDNWIILHDQGGELLDYRQFAIGDSLEFKKSAEMLLNVQTLSVTVLKHRLGEGGGHHHAMDTRTSINKGTVWGWAVNEPKILNPPKTNSAQIGITVNNVPNVHWFELSSQPQGHLEGHPFYQETDVLEIGGVRLYKDISYLLSLRDGNEEIKYQILELPDPFSNIVLNYDDFLEYDNVLEVELPDYKSYAAYVSARNKSINYSNSFSISRESSGRQPRSVAKLGYINSFDTFHTDLVLHYDDQTTYNRYKIGVMPTSINVPEDPQFQAYGNTIYDYSFTTNQDYYRNTSYWTYEDEERDIITRYSFGGKSDNGVLTGTLPDQVLENFPYLNLDNLNRELTSLTIGENVDHVSDDIQTIFGLIVQQDIETIKFKTSD</sequence>
<organism evidence="3 4">
    <name type="scientific">Pricia antarctica</name>
    <dbReference type="NCBI Taxonomy" id="641691"/>
    <lineage>
        <taxon>Bacteria</taxon>
        <taxon>Pseudomonadati</taxon>
        <taxon>Bacteroidota</taxon>
        <taxon>Flavobacteriia</taxon>
        <taxon>Flavobacteriales</taxon>
        <taxon>Flavobacteriaceae</taxon>
        <taxon>Pricia</taxon>
    </lineage>
</organism>
<proteinExistence type="predicted"/>
<feature type="signal peptide" evidence="2">
    <location>
        <begin position="1"/>
        <end position="24"/>
    </location>
</feature>
<name>A0A1G7JEB3_9FLAO</name>
<dbReference type="OrthoDB" id="1156820at2"/>
<gene>
    <name evidence="3" type="ORF">SAMN05421636_1244</name>
</gene>
<dbReference type="Proteomes" id="UP000199109">
    <property type="component" value="Unassembled WGS sequence"/>
</dbReference>
<keyword evidence="4" id="KW-1185">Reference proteome</keyword>
<evidence type="ECO:0000313" key="3">
    <source>
        <dbReference type="EMBL" id="SDF23248.1"/>
    </source>
</evidence>
<evidence type="ECO:0008006" key="5">
    <source>
        <dbReference type="Google" id="ProtNLM"/>
    </source>
</evidence>
<evidence type="ECO:0000256" key="1">
    <source>
        <dbReference type="SAM" id="MobiDB-lite"/>
    </source>
</evidence>
<protein>
    <recommendedName>
        <fullName evidence="5">Lipoprotein</fullName>
    </recommendedName>
</protein>
<reference evidence="3 4" key="1">
    <citation type="submission" date="2016-10" db="EMBL/GenBank/DDBJ databases">
        <authorList>
            <person name="de Groot N.N."/>
        </authorList>
    </citation>
    <scope>NUCLEOTIDE SEQUENCE [LARGE SCALE GENOMIC DNA]</scope>
    <source>
        <strain evidence="3 4">DSM 23421</strain>
    </source>
</reference>